<name>A0A0L0FB90_9EUKA</name>
<dbReference type="EMBL" id="KQ244859">
    <property type="protein sequence ID" value="KNC74025.1"/>
    <property type="molecule type" value="Genomic_DNA"/>
</dbReference>
<dbReference type="Proteomes" id="UP000054560">
    <property type="component" value="Unassembled WGS sequence"/>
</dbReference>
<dbReference type="AlphaFoldDB" id="A0A0L0FB90"/>
<keyword evidence="3" id="KW-1185">Reference proteome</keyword>
<accession>A0A0L0FB90</accession>
<feature type="non-terminal residue" evidence="2">
    <location>
        <position position="1"/>
    </location>
</feature>
<evidence type="ECO:0000313" key="3">
    <source>
        <dbReference type="Proteomes" id="UP000054560"/>
    </source>
</evidence>
<protein>
    <submittedName>
        <fullName evidence="2">Uncharacterized protein</fullName>
    </submittedName>
</protein>
<gene>
    <name evidence="2" type="ORF">SARC_13417</name>
</gene>
<evidence type="ECO:0000313" key="2">
    <source>
        <dbReference type="EMBL" id="KNC74025.1"/>
    </source>
</evidence>
<organism evidence="2 3">
    <name type="scientific">Sphaeroforma arctica JP610</name>
    <dbReference type="NCBI Taxonomy" id="667725"/>
    <lineage>
        <taxon>Eukaryota</taxon>
        <taxon>Ichthyosporea</taxon>
        <taxon>Ichthyophonida</taxon>
        <taxon>Sphaeroforma</taxon>
    </lineage>
</organism>
<feature type="compositionally biased region" description="Polar residues" evidence="1">
    <location>
        <begin position="35"/>
        <end position="54"/>
    </location>
</feature>
<reference evidence="2 3" key="1">
    <citation type="submission" date="2011-02" db="EMBL/GenBank/DDBJ databases">
        <title>The Genome Sequence of Sphaeroforma arctica JP610.</title>
        <authorList>
            <consortium name="The Broad Institute Genome Sequencing Platform"/>
            <person name="Russ C."/>
            <person name="Cuomo C."/>
            <person name="Young S.K."/>
            <person name="Zeng Q."/>
            <person name="Gargeya S."/>
            <person name="Alvarado L."/>
            <person name="Berlin A."/>
            <person name="Chapman S.B."/>
            <person name="Chen Z."/>
            <person name="Freedman E."/>
            <person name="Gellesch M."/>
            <person name="Goldberg J."/>
            <person name="Griggs A."/>
            <person name="Gujja S."/>
            <person name="Heilman E."/>
            <person name="Heiman D."/>
            <person name="Howarth C."/>
            <person name="Mehta T."/>
            <person name="Neiman D."/>
            <person name="Pearson M."/>
            <person name="Roberts A."/>
            <person name="Saif S."/>
            <person name="Shea T."/>
            <person name="Shenoy N."/>
            <person name="Sisk P."/>
            <person name="Stolte C."/>
            <person name="Sykes S."/>
            <person name="White J."/>
            <person name="Yandava C."/>
            <person name="Burger G."/>
            <person name="Gray M.W."/>
            <person name="Holland P.W.H."/>
            <person name="King N."/>
            <person name="Lang F.B.F."/>
            <person name="Roger A.J."/>
            <person name="Ruiz-Trillo I."/>
            <person name="Haas B."/>
            <person name="Nusbaum C."/>
            <person name="Birren B."/>
        </authorList>
    </citation>
    <scope>NUCLEOTIDE SEQUENCE [LARGE SCALE GENOMIC DNA]</scope>
    <source>
        <strain evidence="2 3">JP610</strain>
    </source>
</reference>
<dbReference type="GeneID" id="25913921"/>
<evidence type="ECO:0000256" key="1">
    <source>
        <dbReference type="SAM" id="MobiDB-lite"/>
    </source>
</evidence>
<proteinExistence type="predicted"/>
<sequence length="75" mass="8594">EDLDAGVIFIDNFEQEYHDFYDIDWDNEIKPNVQSRTLKNSGRTTSAGSTSIDSNTEKPFFQSEVDEDKIANTDE</sequence>
<dbReference type="RefSeq" id="XP_014147927.1">
    <property type="nucleotide sequence ID" value="XM_014292452.1"/>
</dbReference>
<feature type="region of interest" description="Disordered" evidence="1">
    <location>
        <begin position="35"/>
        <end position="75"/>
    </location>
</feature>